<feature type="transmembrane region" description="Helical" evidence="1">
    <location>
        <begin position="131"/>
        <end position="148"/>
    </location>
</feature>
<feature type="chain" id="PRO_5012440335" evidence="2">
    <location>
        <begin position="20"/>
        <end position="152"/>
    </location>
</feature>
<keyword evidence="4" id="KW-1185">Reference proteome</keyword>
<keyword evidence="2" id="KW-0732">Signal</keyword>
<dbReference type="Pfam" id="PF04657">
    <property type="entry name" value="DMT_YdcZ"/>
    <property type="match status" value="1"/>
</dbReference>
<keyword evidence="1" id="KW-0472">Membrane</keyword>
<evidence type="ECO:0000313" key="3">
    <source>
        <dbReference type="EMBL" id="ARU55527.1"/>
    </source>
</evidence>
<dbReference type="Proteomes" id="UP000196027">
    <property type="component" value="Chromosome"/>
</dbReference>
<dbReference type="SUPFAM" id="SSF103481">
    <property type="entry name" value="Multidrug resistance efflux transporter EmrE"/>
    <property type="match status" value="1"/>
</dbReference>
<feature type="signal peptide" evidence="2">
    <location>
        <begin position="1"/>
        <end position="19"/>
    </location>
</feature>
<dbReference type="KEGG" id="ome:OLMES_1450"/>
<dbReference type="PANTHER" id="PTHR34821:SF2">
    <property type="entry name" value="INNER MEMBRANE PROTEIN YDCZ"/>
    <property type="match status" value="1"/>
</dbReference>
<dbReference type="InterPro" id="IPR006750">
    <property type="entry name" value="YdcZ"/>
</dbReference>
<name>A0A1Y0I4W6_9GAMM</name>
<feature type="transmembrane region" description="Helical" evidence="1">
    <location>
        <begin position="67"/>
        <end position="90"/>
    </location>
</feature>
<keyword evidence="1" id="KW-1133">Transmembrane helix</keyword>
<dbReference type="GO" id="GO:0005886">
    <property type="term" value="C:plasma membrane"/>
    <property type="evidence" value="ECO:0007669"/>
    <property type="project" value="TreeGrafter"/>
</dbReference>
<feature type="transmembrane region" description="Helical" evidence="1">
    <location>
        <begin position="96"/>
        <end position="119"/>
    </location>
</feature>
<dbReference type="AlphaFoldDB" id="A0A1Y0I4W6"/>
<feature type="transmembrane region" description="Helical" evidence="1">
    <location>
        <begin position="32"/>
        <end position="55"/>
    </location>
</feature>
<gene>
    <name evidence="3" type="ORF">OLMES_1450</name>
</gene>
<sequence length="152" mass="16297">MLQLALLAIFAGAAIAAQAAMNSQLGQLLKNALLASSIAFSSSVIFSLLALLTFFRHFPDWPSIKAVPVYLWFSGGVLSAFAIATFYWLIPKMGVGSVMSFALTGQLLFAVLVSHFGWFQLPVAPLNITKMIGIAALITGIILLNLPGDRIR</sequence>
<keyword evidence="1" id="KW-0812">Transmembrane</keyword>
<dbReference type="OrthoDB" id="7864805at2"/>
<dbReference type="EMBL" id="CP021425">
    <property type="protein sequence ID" value="ARU55527.1"/>
    <property type="molecule type" value="Genomic_DNA"/>
</dbReference>
<accession>A0A1Y0I4W6</accession>
<organism evidence="3 4">
    <name type="scientific">Oleiphilus messinensis</name>
    <dbReference type="NCBI Taxonomy" id="141451"/>
    <lineage>
        <taxon>Bacteria</taxon>
        <taxon>Pseudomonadati</taxon>
        <taxon>Pseudomonadota</taxon>
        <taxon>Gammaproteobacteria</taxon>
        <taxon>Oceanospirillales</taxon>
        <taxon>Oleiphilaceae</taxon>
        <taxon>Oleiphilus</taxon>
    </lineage>
</organism>
<evidence type="ECO:0000313" key="4">
    <source>
        <dbReference type="Proteomes" id="UP000196027"/>
    </source>
</evidence>
<protein>
    <submittedName>
        <fullName evidence="3">DMT superfamily BAT2 family transporter</fullName>
    </submittedName>
</protein>
<evidence type="ECO:0000256" key="1">
    <source>
        <dbReference type="SAM" id="Phobius"/>
    </source>
</evidence>
<evidence type="ECO:0000256" key="2">
    <source>
        <dbReference type="SAM" id="SignalP"/>
    </source>
</evidence>
<proteinExistence type="predicted"/>
<dbReference type="PANTHER" id="PTHR34821">
    <property type="entry name" value="INNER MEMBRANE PROTEIN YDCZ"/>
    <property type="match status" value="1"/>
</dbReference>
<dbReference type="InterPro" id="IPR037185">
    <property type="entry name" value="EmrE-like"/>
</dbReference>
<reference evidence="3 4" key="1">
    <citation type="submission" date="2017-05" db="EMBL/GenBank/DDBJ databases">
        <title>Genomic insights into alkan degradation activity of Oleiphilus messinensis.</title>
        <authorList>
            <person name="Kozyavkin S.A."/>
            <person name="Slesarev A.I."/>
            <person name="Golyshin P.N."/>
            <person name="Korzhenkov A."/>
            <person name="Golyshina O.N."/>
            <person name="Toshchakov S.V."/>
        </authorList>
    </citation>
    <scope>NUCLEOTIDE SEQUENCE [LARGE SCALE GENOMIC DNA]</scope>
    <source>
        <strain evidence="3 4">ME102</strain>
    </source>
</reference>